<sequence>MVLWSCEEKGRGTTIRTQKEMLFIVQSQLAIDLNCSIDDLNGEHCHSRGAVTSDSMVEGLSFVTYRKWDKTDRQMSN</sequence>
<name>A0ABS4HWS3_9BACL</name>
<gene>
    <name evidence="1" type="ORF">J2Z65_002313</name>
</gene>
<evidence type="ECO:0000313" key="2">
    <source>
        <dbReference type="Proteomes" id="UP001519344"/>
    </source>
</evidence>
<organism evidence="1 2">
    <name type="scientific">Paenibacillus aceris</name>
    <dbReference type="NCBI Taxonomy" id="869555"/>
    <lineage>
        <taxon>Bacteria</taxon>
        <taxon>Bacillati</taxon>
        <taxon>Bacillota</taxon>
        <taxon>Bacilli</taxon>
        <taxon>Bacillales</taxon>
        <taxon>Paenibacillaceae</taxon>
        <taxon>Paenibacillus</taxon>
    </lineage>
</organism>
<evidence type="ECO:0000313" key="1">
    <source>
        <dbReference type="EMBL" id="MBP1963097.1"/>
    </source>
</evidence>
<accession>A0ABS4HWS3</accession>
<proteinExistence type="predicted"/>
<keyword evidence="2" id="KW-1185">Reference proteome</keyword>
<reference evidence="1 2" key="1">
    <citation type="submission" date="2021-03" db="EMBL/GenBank/DDBJ databases">
        <title>Genomic Encyclopedia of Type Strains, Phase IV (KMG-IV): sequencing the most valuable type-strain genomes for metagenomic binning, comparative biology and taxonomic classification.</title>
        <authorList>
            <person name="Goeker M."/>
        </authorList>
    </citation>
    <scope>NUCLEOTIDE SEQUENCE [LARGE SCALE GENOMIC DNA]</scope>
    <source>
        <strain evidence="1 2">DSM 24950</strain>
    </source>
</reference>
<dbReference type="EMBL" id="JAGGKV010000005">
    <property type="protein sequence ID" value="MBP1963097.1"/>
    <property type="molecule type" value="Genomic_DNA"/>
</dbReference>
<dbReference type="Proteomes" id="UP001519344">
    <property type="component" value="Unassembled WGS sequence"/>
</dbReference>
<comment type="caution">
    <text evidence="1">The sequence shown here is derived from an EMBL/GenBank/DDBJ whole genome shotgun (WGS) entry which is preliminary data.</text>
</comment>
<protein>
    <submittedName>
        <fullName evidence="1">Uncharacterized protein</fullName>
    </submittedName>
</protein>